<evidence type="ECO:0000256" key="1">
    <source>
        <dbReference type="SAM" id="MobiDB-lite"/>
    </source>
</evidence>
<protein>
    <submittedName>
        <fullName evidence="4">Uncharacterized protein</fullName>
    </submittedName>
</protein>
<accession>A0AAN8R5R8</accession>
<feature type="compositionally biased region" description="Basic and acidic residues" evidence="1">
    <location>
        <begin position="58"/>
        <end position="70"/>
    </location>
</feature>
<keyword evidence="2" id="KW-1133">Transmembrane helix</keyword>
<feature type="region of interest" description="Disordered" evidence="1">
    <location>
        <begin position="43"/>
        <end position="133"/>
    </location>
</feature>
<evidence type="ECO:0000256" key="2">
    <source>
        <dbReference type="SAM" id="Phobius"/>
    </source>
</evidence>
<evidence type="ECO:0000256" key="3">
    <source>
        <dbReference type="SAM" id="SignalP"/>
    </source>
</evidence>
<sequence>MKADITLALSMLCLVLLIFVHEAMPAPNGTFFNDTLTENTSVRDGLLNDSSISTDQSTPEKHDRGMHGDHSVMTTDSPNGTPTSTGIQTSATSGSPTQQTENTTPPPPTNPISLPKTPPTISTPPFSNQHPSGQLSTGSIVVVVLIPIILILLIIVLFFYKWNTRHSGQDSSAPRLLLGIRERMRGGVRSLEDGLGLRLWPGKRVVEEEGEEEGKGGDGEAAVGVRGGQRDEDEGDSSDDYSSLDGIDLSERAKNLEDEEKKEEAAVKRKSGSEGGQDDMNGERTDGRKEGGEEERTGEIPGEEKSEGETCDLTAL</sequence>
<organism evidence="4 5">
    <name type="scientific">Coregonus suidteri</name>
    <dbReference type="NCBI Taxonomy" id="861788"/>
    <lineage>
        <taxon>Eukaryota</taxon>
        <taxon>Metazoa</taxon>
        <taxon>Chordata</taxon>
        <taxon>Craniata</taxon>
        <taxon>Vertebrata</taxon>
        <taxon>Euteleostomi</taxon>
        <taxon>Actinopterygii</taxon>
        <taxon>Neopterygii</taxon>
        <taxon>Teleostei</taxon>
        <taxon>Protacanthopterygii</taxon>
        <taxon>Salmoniformes</taxon>
        <taxon>Salmonidae</taxon>
        <taxon>Coregoninae</taxon>
        <taxon>Coregonus</taxon>
    </lineage>
</organism>
<dbReference type="AlphaFoldDB" id="A0AAN8R5R8"/>
<feature type="compositionally biased region" description="Polar residues" evidence="1">
    <location>
        <begin position="72"/>
        <end position="95"/>
    </location>
</feature>
<feature type="compositionally biased region" description="Polar residues" evidence="1">
    <location>
        <begin position="43"/>
        <end position="57"/>
    </location>
</feature>
<feature type="compositionally biased region" description="Polar residues" evidence="1">
    <location>
        <begin position="123"/>
        <end position="133"/>
    </location>
</feature>
<feature type="compositionally biased region" description="Basic and acidic residues" evidence="1">
    <location>
        <begin position="281"/>
        <end position="308"/>
    </location>
</feature>
<dbReference type="EMBL" id="JAGTTL010000003">
    <property type="protein sequence ID" value="KAK6324993.1"/>
    <property type="molecule type" value="Genomic_DNA"/>
</dbReference>
<reference evidence="4 5" key="1">
    <citation type="submission" date="2021-04" db="EMBL/GenBank/DDBJ databases">
        <authorList>
            <person name="De Guttry C."/>
            <person name="Zahm M."/>
            <person name="Klopp C."/>
            <person name="Cabau C."/>
            <person name="Louis A."/>
            <person name="Berthelot C."/>
            <person name="Parey E."/>
            <person name="Roest Crollius H."/>
            <person name="Montfort J."/>
            <person name="Robinson-Rechavi M."/>
            <person name="Bucao C."/>
            <person name="Bouchez O."/>
            <person name="Gislard M."/>
            <person name="Lluch J."/>
            <person name="Milhes M."/>
            <person name="Lampietro C."/>
            <person name="Lopez Roques C."/>
            <person name="Donnadieu C."/>
            <person name="Braasch I."/>
            <person name="Desvignes T."/>
            <person name="Postlethwait J."/>
            <person name="Bobe J."/>
            <person name="Wedekind C."/>
            <person name="Guiguen Y."/>
        </authorList>
    </citation>
    <scope>NUCLEOTIDE SEQUENCE [LARGE SCALE GENOMIC DNA]</scope>
    <source>
        <strain evidence="4">Cs_M1</strain>
        <tissue evidence="4">Blood</tissue>
    </source>
</reference>
<keyword evidence="2" id="KW-0472">Membrane</keyword>
<keyword evidence="3" id="KW-0732">Signal</keyword>
<feature type="signal peptide" evidence="3">
    <location>
        <begin position="1"/>
        <end position="25"/>
    </location>
</feature>
<feature type="compositionally biased region" description="Pro residues" evidence="1">
    <location>
        <begin position="104"/>
        <end position="122"/>
    </location>
</feature>
<feature type="chain" id="PRO_5043023676" evidence="3">
    <location>
        <begin position="26"/>
        <end position="316"/>
    </location>
</feature>
<proteinExistence type="predicted"/>
<comment type="caution">
    <text evidence="4">The sequence shown here is derived from an EMBL/GenBank/DDBJ whole genome shotgun (WGS) entry which is preliminary data.</text>
</comment>
<gene>
    <name evidence="4" type="ORF">J4Q44_G00043350</name>
</gene>
<evidence type="ECO:0000313" key="5">
    <source>
        <dbReference type="Proteomes" id="UP001356427"/>
    </source>
</evidence>
<evidence type="ECO:0000313" key="4">
    <source>
        <dbReference type="EMBL" id="KAK6324993.1"/>
    </source>
</evidence>
<feature type="region of interest" description="Disordered" evidence="1">
    <location>
        <begin position="207"/>
        <end position="316"/>
    </location>
</feature>
<name>A0AAN8R5R8_9TELE</name>
<keyword evidence="5" id="KW-1185">Reference proteome</keyword>
<keyword evidence="2" id="KW-0812">Transmembrane</keyword>
<feature type="transmembrane region" description="Helical" evidence="2">
    <location>
        <begin position="138"/>
        <end position="160"/>
    </location>
</feature>
<dbReference type="Proteomes" id="UP001356427">
    <property type="component" value="Unassembled WGS sequence"/>
</dbReference>